<proteinExistence type="predicted"/>
<sequence length="185" mass="20996">MTANKHFKRRVRERARRTGESYTAALAALRRELARRQIMQWQRIEKPDFGYAVRIPQGWDERPPNLKNSPWETARFGDRTDRRHSAIVFRQPVRPADSALELAERARSSLEHNGFTDFDLAEAEVGGAPGAVLRCAKHDAGRSWHVIEYLRLDGEVVFCLGCGTSQPAEDDELFTAMADGFELLG</sequence>
<reference evidence="1" key="2">
    <citation type="submission" date="2020-09" db="EMBL/GenBank/DDBJ databases">
        <authorList>
            <person name="Sun Q."/>
            <person name="Zhou Y."/>
        </authorList>
    </citation>
    <scope>NUCLEOTIDE SEQUENCE</scope>
    <source>
        <strain evidence="1">CGMCC 4.7679</strain>
    </source>
</reference>
<accession>A0A8H9IXA5</accession>
<name>A0A8H9IXA5_9PSEU</name>
<reference evidence="1" key="1">
    <citation type="journal article" date="2014" name="Int. J. Syst. Evol. Microbiol.">
        <title>Complete genome sequence of Corynebacterium casei LMG S-19264T (=DSM 44701T), isolated from a smear-ripened cheese.</title>
        <authorList>
            <consortium name="US DOE Joint Genome Institute (JGI-PGF)"/>
            <person name="Walter F."/>
            <person name="Albersmeier A."/>
            <person name="Kalinowski J."/>
            <person name="Ruckert C."/>
        </authorList>
    </citation>
    <scope>NUCLEOTIDE SEQUENCE</scope>
    <source>
        <strain evidence="1">CGMCC 4.7679</strain>
    </source>
</reference>
<protein>
    <submittedName>
        <fullName evidence="1">Uncharacterized protein</fullName>
    </submittedName>
</protein>
<organism evidence="1 2">
    <name type="scientific">Amycolatopsis bartoniae</name>
    <dbReference type="NCBI Taxonomy" id="941986"/>
    <lineage>
        <taxon>Bacteria</taxon>
        <taxon>Bacillati</taxon>
        <taxon>Actinomycetota</taxon>
        <taxon>Actinomycetes</taxon>
        <taxon>Pseudonocardiales</taxon>
        <taxon>Pseudonocardiaceae</taxon>
        <taxon>Amycolatopsis</taxon>
    </lineage>
</organism>
<evidence type="ECO:0000313" key="2">
    <source>
        <dbReference type="Proteomes" id="UP000658656"/>
    </source>
</evidence>
<dbReference type="Proteomes" id="UP000658656">
    <property type="component" value="Unassembled WGS sequence"/>
</dbReference>
<dbReference type="RefSeq" id="WP_221215363.1">
    <property type="nucleotide sequence ID" value="NZ_BNAV01000002.1"/>
</dbReference>
<gene>
    <name evidence="1" type="ORF">GCM10017566_18320</name>
</gene>
<comment type="caution">
    <text evidence="1">The sequence shown here is derived from an EMBL/GenBank/DDBJ whole genome shotgun (WGS) entry which is preliminary data.</text>
</comment>
<keyword evidence="2" id="KW-1185">Reference proteome</keyword>
<dbReference type="AlphaFoldDB" id="A0A8H9IXA5"/>
<evidence type="ECO:0000313" key="1">
    <source>
        <dbReference type="EMBL" id="GHF45607.1"/>
    </source>
</evidence>
<dbReference type="EMBL" id="BNAV01000002">
    <property type="protein sequence ID" value="GHF45607.1"/>
    <property type="molecule type" value="Genomic_DNA"/>
</dbReference>